<feature type="compositionally biased region" description="Low complexity" evidence="1">
    <location>
        <begin position="247"/>
        <end position="257"/>
    </location>
</feature>
<organism evidence="2 3">
    <name type="scientific">Conger conger</name>
    <name type="common">Conger eel</name>
    <name type="synonym">Muraena conger</name>
    <dbReference type="NCBI Taxonomy" id="82655"/>
    <lineage>
        <taxon>Eukaryota</taxon>
        <taxon>Metazoa</taxon>
        <taxon>Chordata</taxon>
        <taxon>Craniata</taxon>
        <taxon>Vertebrata</taxon>
        <taxon>Euteleostomi</taxon>
        <taxon>Actinopterygii</taxon>
        <taxon>Neopterygii</taxon>
        <taxon>Teleostei</taxon>
        <taxon>Anguilliformes</taxon>
        <taxon>Congridae</taxon>
        <taxon>Conger</taxon>
    </lineage>
</organism>
<comment type="caution">
    <text evidence="2">The sequence shown here is derived from an EMBL/GenBank/DDBJ whole genome shotgun (WGS) entry which is preliminary data.</text>
</comment>
<dbReference type="Proteomes" id="UP001152803">
    <property type="component" value="Unassembled WGS sequence"/>
</dbReference>
<name>A0A9Q1CVX4_CONCO</name>
<feature type="compositionally biased region" description="Polar residues" evidence="1">
    <location>
        <begin position="313"/>
        <end position="324"/>
    </location>
</feature>
<gene>
    <name evidence="2" type="ORF">COCON_G00221580</name>
</gene>
<sequence length="438" mass="47379">MFVYHQDVDITSECLPPTGFQKKVTLDESNRTWGRSTIYKPEEFEDVRKGFKKKVRTWGPSSVQTKDRPTGAERVRPLSDGSNPWSTSLMKTQKSVPLAALFVEQGMNPEEPCAGEGLDGNKPKQLKFPSQVYIDLPLWKDESGEGGAAVESQEEPATSASSASTTPQVTPTNSLKRAGRRRTDAALYGCASLLALVALGGDLREAGGEEPEPREERRRREGLFQRATRFRRSSSPPAGRARRDDAPPALTAPSASTRCLLLPDAEGPETGPLKEGPPSNWPAPKAPAKPDPLPPPPASDHSSSTWLRRRKTTPSSTHISNGTNAHAAPTLPPAPAPEAAVPERKRPEADSAPDRPRPLSLRGKPHSWGLLRGRNKSYSLGHYSGEKSARSLNILLSAEAGAGCSLLDVDSEGQKRDCTVPLCRIQSSPGRPSLYELS</sequence>
<feature type="compositionally biased region" description="Pro residues" evidence="1">
    <location>
        <begin position="279"/>
        <end position="298"/>
    </location>
</feature>
<proteinExistence type="predicted"/>
<keyword evidence="3" id="KW-1185">Reference proteome</keyword>
<evidence type="ECO:0000313" key="3">
    <source>
        <dbReference type="Proteomes" id="UP001152803"/>
    </source>
</evidence>
<reference evidence="2" key="1">
    <citation type="journal article" date="2023" name="Science">
        <title>Genome structures resolve the early diversification of teleost fishes.</title>
        <authorList>
            <person name="Parey E."/>
            <person name="Louis A."/>
            <person name="Montfort J."/>
            <person name="Bouchez O."/>
            <person name="Roques C."/>
            <person name="Iampietro C."/>
            <person name="Lluch J."/>
            <person name="Castinel A."/>
            <person name="Donnadieu C."/>
            <person name="Desvignes T."/>
            <person name="Floi Bucao C."/>
            <person name="Jouanno E."/>
            <person name="Wen M."/>
            <person name="Mejri S."/>
            <person name="Dirks R."/>
            <person name="Jansen H."/>
            <person name="Henkel C."/>
            <person name="Chen W.J."/>
            <person name="Zahm M."/>
            <person name="Cabau C."/>
            <person name="Klopp C."/>
            <person name="Thompson A.W."/>
            <person name="Robinson-Rechavi M."/>
            <person name="Braasch I."/>
            <person name="Lecointre G."/>
            <person name="Bobe J."/>
            <person name="Postlethwait J.H."/>
            <person name="Berthelot C."/>
            <person name="Roest Crollius H."/>
            <person name="Guiguen Y."/>
        </authorList>
    </citation>
    <scope>NUCLEOTIDE SEQUENCE</scope>
    <source>
        <strain evidence="2">Concon-B</strain>
    </source>
</reference>
<dbReference type="EMBL" id="JAFJMO010000018">
    <property type="protein sequence ID" value="KAJ8250236.1"/>
    <property type="molecule type" value="Genomic_DNA"/>
</dbReference>
<evidence type="ECO:0000256" key="1">
    <source>
        <dbReference type="SAM" id="MobiDB-lite"/>
    </source>
</evidence>
<feature type="region of interest" description="Disordered" evidence="1">
    <location>
        <begin position="58"/>
        <end position="88"/>
    </location>
</feature>
<feature type="region of interest" description="Disordered" evidence="1">
    <location>
        <begin position="143"/>
        <end position="180"/>
    </location>
</feature>
<feature type="compositionally biased region" description="Basic and acidic residues" evidence="1">
    <location>
        <begin position="214"/>
        <end position="223"/>
    </location>
</feature>
<dbReference type="OrthoDB" id="339325at2759"/>
<evidence type="ECO:0000313" key="2">
    <source>
        <dbReference type="EMBL" id="KAJ8250236.1"/>
    </source>
</evidence>
<feature type="compositionally biased region" description="Basic and acidic residues" evidence="1">
    <location>
        <begin position="65"/>
        <end position="77"/>
    </location>
</feature>
<feature type="compositionally biased region" description="Basic and acidic residues" evidence="1">
    <location>
        <begin position="341"/>
        <end position="357"/>
    </location>
</feature>
<accession>A0A9Q1CVX4</accession>
<protein>
    <submittedName>
        <fullName evidence="2">Uncharacterized protein</fullName>
    </submittedName>
</protein>
<dbReference type="AlphaFoldDB" id="A0A9Q1CVX4"/>
<feature type="region of interest" description="Disordered" evidence="1">
    <location>
        <begin position="204"/>
        <end position="368"/>
    </location>
</feature>
<feature type="compositionally biased region" description="Low complexity" evidence="1">
    <location>
        <begin position="155"/>
        <end position="172"/>
    </location>
</feature>